<evidence type="ECO:0000256" key="1">
    <source>
        <dbReference type="ARBA" id="ARBA00004651"/>
    </source>
</evidence>
<dbReference type="SUPFAM" id="SSF56784">
    <property type="entry name" value="HAD-like"/>
    <property type="match status" value="1"/>
</dbReference>
<gene>
    <name evidence="15" type="ORF">R2601_17279</name>
</gene>
<evidence type="ECO:0000256" key="9">
    <source>
        <dbReference type="ARBA" id="ARBA00022967"/>
    </source>
</evidence>
<dbReference type="SFLD" id="SFLDS00003">
    <property type="entry name" value="Haloacid_Dehalogenase"/>
    <property type="match status" value="1"/>
</dbReference>
<feature type="region of interest" description="Disordered" evidence="12">
    <location>
        <begin position="1"/>
        <end position="20"/>
    </location>
</feature>
<dbReference type="InterPro" id="IPR023214">
    <property type="entry name" value="HAD_sf"/>
</dbReference>
<dbReference type="FunFam" id="2.70.150.10:FF:000160">
    <property type="entry name" value="Sarcoplasmic/endoplasmic reticulum calcium ATPase 1"/>
    <property type="match status" value="1"/>
</dbReference>
<dbReference type="Gene3D" id="3.40.50.1000">
    <property type="entry name" value="HAD superfamily/HAD-like"/>
    <property type="match status" value="1"/>
</dbReference>
<feature type="transmembrane region" description="Helical" evidence="13">
    <location>
        <begin position="262"/>
        <end position="280"/>
    </location>
</feature>
<dbReference type="SFLD" id="SFLDF00027">
    <property type="entry name" value="p-type_atpase"/>
    <property type="match status" value="1"/>
</dbReference>
<dbReference type="InterPro" id="IPR001757">
    <property type="entry name" value="P_typ_ATPase"/>
</dbReference>
<dbReference type="GO" id="GO:0030007">
    <property type="term" value="P:intracellular potassium ion homeostasis"/>
    <property type="evidence" value="ECO:0007669"/>
    <property type="project" value="TreeGrafter"/>
</dbReference>
<dbReference type="FunFam" id="3.40.50.1000:FF:000001">
    <property type="entry name" value="Phospholipid-transporting ATPase IC"/>
    <property type="match status" value="1"/>
</dbReference>
<dbReference type="Pfam" id="PF00690">
    <property type="entry name" value="Cation_ATPase_N"/>
    <property type="match status" value="1"/>
</dbReference>
<proteinExistence type="inferred from homology"/>
<dbReference type="InterPro" id="IPR018303">
    <property type="entry name" value="ATPase_P-typ_P_site"/>
</dbReference>
<dbReference type="GO" id="GO:1990573">
    <property type="term" value="P:potassium ion import across plasma membrane"/>
    <property type="evidence" value="ECO:0007669"/>
    <property type="project" value="TreeGrafter"/>
</dbReference>
<dbReference type="GO" id="GO:0036376">
    <property type="term" value="P:sodium ion export across plasma membrane"/>
    <property type="evidence" value="ECO:0007669"/>
    <property type="project" value="TreeGrafter"/>
</dbReference>
<dbReference type="InterPro" id="IPR004014">
    <property type="entry name" value="ATPase_P-typ_cation-transptr_N"/>
</dbReference>
<evidence type="ECO:0000259" key="14">
    <source>
        <dbReference type="SMART" id="SM00831"/>
    </source>
</evidence>
<evidence type="ECO:0000256" key="6">
    <source>
        <dbReference type="ARBA" id="ARBA00022741"/>
    </source>
</evidence>
<feature type="transmembrane region" description="Helical" evidence="13">
    <location>
        <begin position="818"/>
        <end position="835"/>
    </location>
</feature>
<feature type="transmembrane region" description="Helical" evidence="13">
    <location>
        <begin position="855"/>
        <end position="874"/>
    </location>
</feature>
<dbReference type="EMBL" id="AATQ01000010">
    <property type="protein sequence ID" value="EAU46908.1"/>
    <property type="molecule type" value="Genomic_DNA"/>
</dbReference>
<keyword evidence="4" id="KW-0597">Phosphoprotein</keyword>
<evidence type="ECO:0000313" key="15">
    <source>
        <dbReference type="EMBL" id="EAU46908.1"/>
    </source>
</evidence>
<evidence type="ECO:0000256" key="13">
    <source>
        <dbReference type="SAM" id="Phobius"/>
    </source>
</evidence>
<feature type="compositionally biased region" description="Basic and acidic residues" evidence="12">
    <location>
        <begin position="1"/>
        <end position="14"/>
    </location>
</feature>
<keyword evidence="7" id="KW-0067">ATP-binding</keyword>
<evidence type="ECO:0000256" key="5">
    <source>
        <dbReference type="ARBA" id="ARBA00022692"/>
    </source>
</evidence>
<feature type="transmembrane region" description="Helical" evidence="13">
    <location>
        <begin position="886"/>
        <end position="906"/>
    </location>
</feature>
<dbReference type="PRINTS" id="PR00120">
    <property type="entry name" value="HATPASE"/>
</dbReference>
<protein>
    <submittedName>
        <fullName evidence="15">ATPase, E1-E2 type</fullName>
    </submittedName>
</protein>
<dbReference type="InterPro" id="IPR006068">
    <property type="entry name" value="ATPase_P-typ_cation-transptr_C"/>
</dbReference>
<dbReference type="RefSeq" id="WP_007797113.1">
    <property type="nucleotide sequence ID" value="NZ_DS022276.1"/>
</dbReference>
<dbReference type="InterPro" id="IPR044492">
    <property type="entry name" value="P_typ_ATPase_HD_dom"/>
</dbReference>
<dbReference type="InterPro" id="IPR023299">
    <property type="entry name" value="ATPase_P-typ_cyto_dom_N"/>
</dbReference>
<evidence type="ECO:0000256" key="12">
    <source>
        <dbReference type="SAM" id="MobiDB-lite"/>
    </source>
</evidence>
<keyword evidence="10 13" id="KW-1133">Transmembrane helix</keyword>
<keyword evidence="16" id="KW-1185">Reference proteome</keyword>
<keyword evidence="11 13" id="KW-0472">Membrane</keyword>
<dbReference type="GO" id="GO:0006883">
    <property type="term" value="P:intracellular sodium ion homeostasis"/>
    <property type="evidence" value="ECO:0007669"/>
    <property type="project" value="TreeGrafter"/>
</dbReference>
<dbReference type="PANTHER" id="PTHR43294">
    <property type="entry name" value="SODIUM/POTASSIUM-TRANSPORTING ATPASE SUBUNIT ALPHA"/>
    <property type="match status" value="1"/>
</dbReference>
<evidence type="ECO:0000256" key="3">
    <source>
        <dbReference type="ARBA" id="ARBA00022475"/>
    </source>
</evidence>
<feature type="transmembrane region" description="Helical" evidence="13">
    <location>
        <begin position="78"/>
        <end position="111"/>
    </location>
</feature>
<dbReference type="eggNOG" id="COG0474">
    <property type="taxonomic scope" value="Bacteria"/>
</dbReference>
<comment type="caution">
    <text evidence="15">The sequence shown here is derived from an EMBL/GenBank/DDBJ whole genome shotgun (WGS) entry which is preliminary data.</text>
</comment>
<evidence type="ECO:0000256" key="4">
    <source>
        <dbReference type="ARBA" id="ARBA00022553"/>
    </source>
</evidence>
<dbReference type="InterPro" id="IPR050510">
    <property type="entry name" value="Cation_transp_ATPase_P-type"/>
</dbReference>
<keyword evidence="8" id="KW-0460">Magnesium</keyword>
<comment type="similarity">
    <text evidence="2">Belongs to the cation transport ATPase (P-type) (TC 3.A.3) family. Type IIA subfamily.</text>
</comment>
<name>Q0FS51_SALBH</name>
<dbReference type="FunFam" id="3.40.50.1000:FF:000028">
    <property type="entry name" value="Calcium-transporting P-type ATPase, putative"/>
    <property type="match status" value="1"/>
</dbReference>
<dbReference type="SUPFAM" id="SSF81653">
    <property type="entry name" value="Calcium ATPase, transduction domain A"/>
    <property type="match status" value="1"/>
</dbReference>
<organism evidence="15 16">
    <name type="scientific">Salipiger bermudensis (strain DSM 26914 / JCM 13377 / KCTC 12554 / HTCC2601)</name>
    <name type="common">Pelagibaca bermudensis</name>
    <dbReference type="NCBI Taxonomy" id="314265"/>
    <lineage>
        <taxon>Bacteria</taxon>
        <taxon>Pseudomonadati</taxon>
        <taxon>Pseudomonadota</taxon>
        <taxon>Alphaproteobacteria</taxon>
        <taxon>Rhodobacterales</taxon>
        <taxon>Roseobacteraceae</taxon>
        <taxon>Salipiger</taxon>
    </lineage>
</organism>
<dbReference type="GO" id="GO:0016887">
    <property type="term" value="F:ATP hydrolysis activity"/>
    <property type="evidence" value="ECO:0007669"/>
    <property type="project" value="InterPro"/>
</dbReference>
<dbReference type="SUPFAM" id="SSF81660">
    <property type="entry name" value="Metal cation-transporting ATPase, ATP-binding domain N"/>
    <property type="match status" value="1"/>
</dbReference>
<keyword evidence="5 13" id="KW-0812">Transmembrane</keyword>
<dbReference type="InterPro" id="IPR023298">
    <property type="entry name" value="ATPase_P-typ_TM_dom_sf"/>
</dbReference>
<dbReference type="SFLD" id="SFLDG00002">
    <property type="entry name" value="C1.7:_P-type_atpase_like"/>
    <property type="match status" value="1"/>
</dbReference>
<dbReference type="Gene3D" id="2.70.150.10">
    <property type="entry name" value="Calcium-transporting ATPase, cytoplasmic transduction domain A"/>
    <property type="match status" value="1"/>
</dbReference>
<feature type="transmembrane region" description="Helical" evidence="13">
    <location>
        <begin position="791"/>
        <end position="812"/>
    </location>
</feature>
<dbReference type="AlphaFoldDB" id="Q0FS51"/>
<dbReference type="InterPro" id="IPR036412">
    <property type="entry name" value="HAD-like_sf"/>
</dbReference>
<dbReference type="GO" id="GO:1902600">
    <property type="term" value="P:proton transmembrane transport"/>
    <property type="evidence" value="ECO:0007669"/>
    <property type="project" value="TreeGrafter"/>
</dbReference>
<accession>Q0FS51</accession>
<dbReference type="PANTHER" id="PTHR43294:SF21">
    <property type="entry name" value="CATION TRANSPORTING ATPASE"/>
    <property type="match status" value="1"/>
</dbReference>
<evidence type="ECO:0000256" key="8">
    <source>
        <dbReference type="ARBA" id="ARBA00022842"/>
    </source>
</evidence>
<dbReference type="HOGENOM" id="CLU_002360_3_3_5"/>
<evidence type="ECO:0000256" key="10">
    <source>
        <dbReference type="ARBA" id="ARBA00022989"/>
    </source>
</evidence>
<dbReference type="SUPFAM" id="SSF81665">
    <property type="entry name" value="Calcium ATPase, transmembrane domain M"/>
    <property type="match status" value="1"/>
</dbReference>
<evidence type="ECO:0000256" key="11">
    <source>
        <dbReference type="ARBA" id="ARBA00023136"/>
    </source>
</evidence>
<dbReference type="STRING" id="314265.R2601_17279"/>
<keyword evidence="9" id="KW-1278">Translocase</keyword>
<dbReference type="Gene3D" id="3.40.1110.10">
    <property type="entry name" value="Calcium-transporting ATPase, cytoplasmic domain N"/>
    <property type="match status" value="1"/>
</dbReference>
<dbReference type="GO" id="GO:0005524">
    <property type="term" value="F:ATP binding"/>
    <property type="evidence" value="ECO:0007669"/>
    <property type="project" value="UniProtKB-KW"/>
</dbReference>
<dbReference type="PRINTS" id="PR00119">
    <property type="entry name" value="CATATPASE"/>
</dbReference>
<sequence length="915" mass="97839">MRDRTAQSVSDHEAGIGTAAPWTRSGEDVAAGLHCDAGTGLSMSEAQQRLDRHGPNRLAEGKQTSPLTLLLGQFKNPLLIILMIGAVISLLTGHMVDAIAIAVIVVLNAVISFYQEFSAARSLAALREMAAPLAFVKRDGEWAEIPAADIVPGDILRFKAGDIIAADVRFLEAARLAVDEAALTGESEPVDKHILAIDDPELTLADRLNMGFMSTKVTSGTGLGIATSTGMQTEVGHIAHMMATTEEPKTPLQERIEKLSKVLIAAALGVVAVVIGIGIFHGMSLSEMLTTAISLSVAAIPEGLPTVVTIVLTLGSQRMVHNNALARKLAAVETLGTTSVICSDKTGTLTQNQMQVMRLWAGGKTWDLTGEGFDPTGDFLDAEGRAAVIAEEQDLAHMLEVSVYCNEAELMLKDGRHAVQGNPTEGALVVAGAKVGISRDALKKDHYDILQSFPFDSTRKMMSMHVRTPDGRKVLVAKGAPDVIMSRAKGILLNGEIRPLDDGIRAQVEEVIEDFGGRALRTLAVAFRYAEDGTFDPADPEHDIVLLGVHGIMDPPRPEVKRAVADATSAGIRTVMITGDHAVTAQAIAEQIGIRTSEAQTVHTGHEIDGMDDRRLAEVAKNAAVFARVTPEHKLRIVKAMQANGEVAAMTGDGVNDAPALRTADIGVAMGITGTSVAKDSAALVLLDDNFSTIVSAVREGRRIYDNLLKFVRQALTSNVAEVSTILFAFLLMGNEPLIPLAPLMILWVNLVSDGIPALALGFEEAEHNVMRRAPRTRDHDLFSDGMKERILIRGLAVGGISYYTFSQGLAMELGFEMAQTMAFVTIMFAQLWHVFDARTTTTLFRKSPFGNPKLLMAVGISLALSAIAVYSPFGHYVLGTASLPLSILLACAFIAAVPTFVLSGIKEVFGFKFL</sequence>
<dbReference type="InterPro" id="IPR008250">
    <property type="entry name" value="ATPase_P-typ_transduc_dom_A_sf"/>
</dbReference>
<dbReference type="InterPro" id="IPR059000">
    <property type="entry name" value="ATPase_P-type_domA"/>
</dbReference>
<dbReference type="PROSITE" id="PS00154">
    <property type="entry name" value="ATPASE_E1_E2"/>
    <property type="match status" value="1"/>
</dbReference>
<keyword evidence="6" id="KW-0547">Nucleotide-binding</keyword>
<dbReference type="Gene3D" id="1.20.1110.10">
    <property type="entry name" value="Calcium-transporting ATPase, transmembrane domain"/>
    <property type="match status" value="1"/>
</dbReference>
<reference evidence="15 16" key="1">
    <citation type="journal article" date="2010" name="J. Bacteriol.">
        <title>Genome sequences of Pelagibaca bermudensis HTCC2601T and Maritimibacter alkaliphilus HTCC2654T, the type strains of two marine Roseobacter genera.</title>
        <authorList>
            <person name="Thrash J.C."/>
            <person name="Cho J.C."/>
            <person name="Ferriera S."/>
            <person name="Johnson J."/>
            <person name="Vergin K.L."/>
            <person name="Giovannoni S.J."/>
        </authorList>
    </citation>
    <scope>NUCLEOTIDE SEQUENCE [LARGE SCALE GENOMIC DNA]</scope>
    <source>
        <strain evidence="16">DSM 26914 / JCM 13377 / KCTC 12554 / HTCC2601</strain>
    </source>
</reference>
<keyword evidence="3" id="KW-1003">Cell membrane</keyword>
<dbReference type="Pfam" id="PF13246">
    <property type="entry name" value="Cation_ATPase"/>
    <property type="match status" value="1"/>
</dbReference>
<evidence type="ECO:0000256" key="7">
    <source>
        <dbReference type="ARBA" id="ARBA00022840"/>
    </source>
</evidence>
<dbReference type="NCBIfam" id="TIGR01494">
    <property type="entry name" value="ATPase_P-type"/>
    <property type="match status" value="2"/>
</dbReference>
<evidence type="ECO:0000256" key="2">
    <source>
        <dbReference type="ARBA" id="ARBA00005675"/>
    </source>
</evidence>
<dbReference type="GO" id="GO:0005391">
    <property type="term" value="F:P-type sodium:potassium-exchanging transporter activity"/>
    <property type="evidence" value="ECO:0007669"/>
    <property type="project" value="TreeGrafter"/>
</dbReference>
<dbReference type="SMART" id="SM00831">
    <property type="entry name" value="Cation_ATPase_N"/>
    <property type="match status" value="1"/>
</dbReference>
<dbReference type="Proteomes" id="UP000006230">
    <property type="component" value="Unassembled WGS sequence"/>
</dbReference>
<dbReference type="OrthoDB" id="9807843at2"/>
<comment type="subcellular location">
    <subcellularLocation>
        <location evidence="1">Cell membrane</location>
        <topology evidence="1">Multi-pass membrane protein</topology>
    </subcellularLocation>
</comment>
<evidence type="ECO:0000313" key="16">
    <source>
        <dbReference type="Proteomes" id="UP000006230"/>
    </source>
</evidence>
<dbReference type="Pfam" id="PF00689">
    <property type="entry name" value="Cation_ATPase_C"/>
    <property type="match status" value="1"/>
</dbReference>
<dbReference type="Pfam" id="PF00122">
    <property type="entry name" value="E1-E2_ATPase"/>
    <property type="match status" value="1"/>
</dbReference>
<feature type="transmembrane region" description="Helical" evidence="13">
    <location>
        <begin position="745"/>
        <end position="763"/>
    </location>
</feature>
<dbReference type="GO" id="GO:0005886">
    <property type="term" value="C:plasma membrane"/>
    <property type="evidence" value="ECO:0007669"/>
    <property type="project" value="UniProtKB-SubCell"/>
</dbReference>
<feature type="domain" description="Cation-transporting P-type ATPase N-terminal" evidence="14">
    <location>
        <begin position="20"/>
        <end position="94"/>
    </location>
</feature>